<dbReference type="AlphaFoldDB" id="A0A9W4H5I0"/>
<proteinExistence type="inferred from homology"/>
<evidence type="ECO:0000256" key="12">
    <source>
        <dbReference type="SAM" id="Phobius"/>
    </source>
</evidence>
<evidence type="ECO:0000256" key="11">
    <source>
        <dbReference type="SAM" id="MobiDB-lite"/>
    </source>
</evidence>
<evidence type="ECO:0000259" key="13">
    <source>
        <dbReference type="PROSITE" id="PS50893"/>
    </source>
</evidence>
<feature type="transmembrane region" description="Helical" evidence="12">
    <location>
        <begin position="243"/>
        <end position="267"/>
    </location>
</feature>
<evidence type="ECO:0000256" key="9">
    <source>
        <dbReference type="ARBA" id="ARBA00023251"/>
    </source>
</evidence>
<evidence type="ECO:0000313" key="14">
    <source>
        <dbReference type="EMBL" id="CAG7653678.1"/>
    </source>
</evidence>
<evidence type="ECO:0000313" key="15">
    <source>
        <dbReference type="Proteomes" id="UP001153328"/>
    </source>
</evidence>
<comment type="subcellular location">
    <subcellularLocation>
        <location evidence="1">Cell membrane</location>
        <topology evidence="1">Peripheral membrane protein</topology>
        <orientation evidence="1">Cytoplasmic side</orientation>
    </subcellularLocation>
</comment>
<protein>
    <recommendedName>
        <fullName evidence="2">ABC-type xenobiotic transporter</fullName>
        <ecNumber evidence="2">7.6.2.2</ecNumber>
    </recommendedName>
</protein>
<evidence type="ECO:0000256" key="1">
    <source>
        <dbReference type="ARBA" id="ARBA00004413"/>
    </source>
</evidence>
<feature type="compositionally biased region" description="Low complexity" evidence="11">
    <location>
        <begin position="417"/>
        <end position="437"/>
    </location>
</feature>
<feature type="transmembrane region" description="Helical" evidence="12">
    <location>
        <begin position="351"/>
        <end position="374"/>
    </location>
</feature>
<accession>A0A9W4H5I0</accession>
<keyword evidence="7" id="KW-1278">Translocase</keyword>
<comment type="caution">
    <text evidence="14">The sequence shown here is derived from an EMBL/GenBank/DDBJ whole genome shotgun (WGS) entry which is preliminary data.</text>
</comment>
<dbReference type="PROSITE" id="PS50893">
    <property type="entry name" value="ABC_TRANSPORTER_2"/>
    <property type="match status" value="1"/>
</dbReference>
<dbReference type="GO" id="GO:0005886">
    <property type="term" value="C:plasma membrane"/>
    <property type="evidence" value="ECO:0007669"/>
    <property type="project" value="UniProtKB-SubCell"/>
</dbReference>
<keyword evidence="12" id="KW-1133">Transmembrane helix</keyword>
<keyword evidence="12" id="KW-0812">Transmembrane</keyword>
<feature type="transmembrane region" description="Helical" evidence="12">
    <location>
        <begin position="145"/>
        <end position="165"/>
    </location>
</feature>
<dbReference type="Gene3D" id="3.40.50.300">
    <property type="entry name" value="P-loop containing nucleotide triphosphate hydrolases"/>
    <property type="match status" value="1"/>
</dbReference>
<sequence length="774" mass="82013">MTAGGLLDLRPALRPGILVGPALTRGPAVVHLLKDPVTGVRMEVGAKEHFIITRLDGSRSLAEIGTEYAGHFGARLGDAQWQQMLRLLSTRQLLDGGRPVAVPPPEAAPRKAASGLLSGSTRMVADAPALMDRLHRATAFARRPAVLVPLLVLAAAVPVAVALRLGDLTDQTRRLSHQPVTLAAAGCVLWVSLGLHELAHGLVARAYGLRVGEIGLRRVWGVMTYLYCEVEDVQFLDRRGRQVAVAVAGAVANLLFLLPCWPVWALLPDSAQALPFLGGLLLLGTAMALLNLVPLPPLDGYKILGYALGTLRLATESRTFLTVAAAALRPARAGAPDARARLRRYPGRLRLVHGAFALCCAALALAVLAGAGLLCRAVLPESWEAWTFYLPLAVIAAAAALQLLGLRFAARRAAGTAPPAPAAAEPQPTQTTPPVRQSGTSPQQREKGDMKPQPRPAGTAIVLDGVSKRYGEVHALDNVSLTVGQGEFFGVLGPNGAGKTTLVEIVEGMRRADSGTVSVFGLSPWPRNTALLRRIGVQTQTSAFFTRLTAWEHLETVAALQGADRAAARHALDLVGLGGKERSRVDDLSGGQRQRLALATALVHQPDLIFLDEPTAALDPEARRSLWTVLRDLRGEGRTIVYTTHYLDEAEALCDRVAIVAAGRVVALDSPGALIRSMAAPARLLVPAGRITVEQARAVEGAERVLLEGGEVVIETRHPNKVLIDLAALVDIDAIQTRTATLEDAYLRLTATPPPAAADPADTAAPAVGTERSR</sequence>
<dbReference type="InterPro" id="IPR050763">
    <property type="entry name" value="ABC_transporter_ATP-binding"/>
</dbReference>
<reference evidence="14" key="1">
    <citation type="submission" date="2021-06" db="EMBL/GenBank/DDBJ databases">
        <authorList>
            <person name="Arsene-Ploetze F."/>
        </authorList>
    </citation>
    <scope>NUCLEOTIDE SEQUENCE</scope>
    <source>
        <strain evidence="14">SBRY1</strain>
    </source>
</reference>
<dbReference type="PANTHER" id="PTHR42711">
    <property type="entry name" value="ABC TRANSPORTER ATP-BINDING PROTEIN"/>
    <property type="match status" value="1"/>
</dbReference>
<dbReference type="InterPro" id="IPR027417">
    <property type="entry name" value="P-loop_NTPase"/>
</dbReference>
<dbReference type="Pfam" id="PF00005">
    <property type="entry name" value="ABC_tran"/>
    <property type="match status" value="1"/>
</dbReference>
<feature type="compositionally biased region" description="Low complexity" evidence="11">
    <location>
        <begin position="758"/>
        <end position="767"/>
    </location>
</feature>
<dbReference type="PROSITE" id="PS00211">
    <property type="entry name" value="ABC_TRANSPORTER_1"/>
    <property type="match status" value="1"/>
</dbReference>
<dbReference type="GO" id="GO:0016887">
    <property type="term" value="F:ATP hydrolysis activity"/>
    <property type="evidence" value="ECO:0007669"/>
    <property type="project" value="InterPro"/>
</dbReference>
<feature type="transmembrane region" description="Helical" evidence="12">
    <location>
        <begin position="386"/>
        <end position="406"/>
    </location>
</feature>
<feature type="transmembrane region" description="Helical" evidence="12">
    <location>
        <begin position="177"/>
        <end position="195"/>
    </location>
</feature>
<dbReference type="PANTHER" id="PTHR42711:SF5">
    <property type="entry name" value="ABC TRANSPORTER ATP-BINDING PROTEIN NATA"/>
    <property type="match status" value="1"/>
</dbReference>
<keyword evidence="15" id="KW-1185">Reference proteome</keyword>
<feature type="domain" description="ABC transporter" evidence="13">
    <location>
        <begin position="461"/>
        <end position="687"/>
    </location>
</feature>
<feature type="transmembrane region" description="Helical" evidence="12">
    <location>
        <begin position="273"/>
        <end position="293"/>
    </location>
</feature>
<dbReference type="EC" id="7.6.2.2" evidence="2"/>
<evidence type="ECO:0000256" key="7">
    <source>
        <dbReference type="ARBA" id="ARBA00022967"/>
    </source>
</evidence>
<dbReference type="GO" id="GO:0008559">
    <property type="term" value="F:ABC-type xenobiotic transporter activity"/>
    <property type="evidence" value="ECO:0007669"/>
    <property type="project" value="UniProtKB-EC"/>
</dbReference>
<keyword evidence="9" id="KW-0046">Antibiotic resistance</keyword>
<dbReference type="FunFam" id="3.40.50.300:FF:000589">
    <property type="entry name" value="ABC transporter, ATP-binding subunit"/>
    <property type="match status" value="1"/>
</dbReference>
<feature type="region of interest" description="Disordered" evidence="11">
    <location>
        <begin position="417"/>
        <end position="458"/>
    </location>
</feature>
<gene>
    <name evidence="14" type="ORF">SBRY_60220</name>
</gene>
<evidence type="ECO:0000256" key="2">
    <source>
        <dbReference type="ARBA" id="ARBA00012191"/>
    </source>
</evidence>
<dbReference type="SUPFAM" id="SSF52540">
    <property type="entry name" value="P-loop containing nucleoside triphosphate hydrolases"/>
    <property type="match status" value="1"/>
</dbReference>
<evidence type="ECO:0000256" key="5">
    <source>
        <dbReference type="ARBA" id="ARBA00022741"/>
    </source>
</evidence>
<dbReference type="SMART" id="SM00382">
    <property type="entry name" value="AAA"/>
    <property type="match status" value="1"/>
</dbReference>
<dbReference type="GO" id="GO:0005524">
    <property type="term" value="F:ATP binding"/>
    <property type="evidence" value="ECO:0007669"/>
    <property type="project" value="UniProtKB-KW"/>
</dbReference>
<evidence type="ECO:0000256" key="3">
    <source>
        <dbReference type="ARBA" id="ARBA00022448"/>
    </source>
</evidence>
<evidence type="ECO:0000256" key="4">
    <source>
        <dbReference type="ARBA" id="ARBA00022475"/>
    </source>
</evidence>
<keyword evidence="3" id="KW-0813">Transport</keyword>
<organism evidence="14 15">
    <name type="scientific">Actinacidiphila bryophytorum</name>
    <dbReference type="NCBI Taxonomy" id="1436133"/>
    <lineage>
        <taxon>Bacteria</taxon>
        <taxon>Bacillati</taxon>
        <taxon>Actinomycetota</taxon>
        <taxon>Actinomycetes</taxon>
        <taxon>Kitasatosporales</taxon>
        <taxon>Streptomycetaceae</taxon>
        <taxon>Actinacidiphila</taxon>
    </lineage>
</organism>
<comment type="similarity">
    <text evidence="10">Belongs to the ABC transporter superfamily. Drug exporter-1 (DrugE1) (TC 3.A.1.105) family.</text>
</comment>
<keyword evidence="6" id="KW-0067">ATP-binding</keyword>
<dbReference type="GO" id="GO:0046677">
    <property type="term" value="P:response to antibiotic"/>
    <property type="evidence" value="ECO:0007669"/>
    <property type="project" value="UniProtKB-KW"/>
</dbReference>
<dbReference type="CDD" id="cd03230">
    <property type="entry name" value="ABC_DR_subfamily_A"/>
    <property type="match status" value="1"/>
</dbReference>
<dbReference type="InterPro" id="IPR017871">
    <property type="entry name" value="ABC_transporter-like_CS"/>
</dbReference>
<dbReference type="InterPro" id="IPR003593">
    <property type="entry name" value="AAA+_ATPase"/>
</dbReference>
<evidence type="ECO:0000256" key="10">
    <source>
        <dbReference type="ARBA" id="ARBA00049985"/>
    </source>
</evidence>
<evidence type="ECO:0000256" key="8">
    <source>
        <dbReference type="ARBA" id="ARBA00023136"/>
    </source>
</evidence>
<evidence type="ECO:0000256" key="6">
    <source>
        <dbReference type="ARBA" id="ARBA00022840"/>
    </source>
</evidence>
<feature type="region of interest" description="Disordered" evidence="11">
    <location>
        <begin position="752"/>
        <end position="774"/>
    </location>
</feature>
<keyword evidence="5" id="KW-0547">Nucleotide-binding</keyword>
<keyword evidence="4" id="KW-1003">Cell membrane</keyword>
<dbReference type="InterPro" id="IPR003439">
    <property type="entry name" value="ABC_transporter-like_ATP-bd"/>
</dbReference>
<dbReference type="Proteomes" id="UP001153328">
    <property type="component" value="Unassembled WGS sequence"/>
</dbReference>
<dbReference type="EMBL" id="CAJVAX010000020">
    <property type="protein sequence ID" value="CAG7653678.1"/>
    <property type="molecule type" value="Genomic_DNA"/>
</dbReference>
<keyword evidence="8 12" id="KW-0472">Membrane</keyword>
<name>A0A9W4H5I0_9ACTN</name>